<evidence type="ECO:0000256" key="4">
    <source>
        <dbReference type="ARBA" id="ARBA00023163"/>
    </source>
</evidence>
<evidence type="ECO:0000256" key="2">
    <source>
        <dbReference type="ARBA" id="ARBA00023015"/>
    </source>
</evidence>
<sequence>MQPFPEPSSLSSSPLPTNSFHCDGLHELLFAAHILPFSSSTTTTTTTSDPPLLTPVVPNDVQLTPARTITTRKRPVRKDRHSKIYTAQGPRDRRMRLSLEVARRFFDLQDMLGFDKPSKTVQWLLNKSKSAIRDLTAVVNPGGGFMFSSGSSSSSQSSTSECEDKFTATTMTNEVNVKPQKIKRSVVQQTKKTMFNPVLAKESRAKARTRARERTQEKKRLMLGTSASTIEESGSHDLKSSLELAADADEPIQNFDYHQNIITCNDMVSSFPDHWELQQFSGIYW</sequence>
<protein>
    <submittedName>
        <fullName evidence="9">Transcription factor CYCLOIDEA-like</fullName>
    </submittedName>
</protein>
<gene>
    <name evidence="9" type="primary">LOC120250205</name>
</gene>
<evidence type="ECO:0000256" key="1">
    <source>
        <dbReference type="ARBA" id="ARBA00004123"/>
    </source>
</evidence>
<dbReference type="AlphaFoldDB" id="A0AB40AIZ4"/>
<reference evidence="9" key="1">
    <citation type="submission" date="2025-08" db="UniProtKB">
        <authorList>
            <consortium name="RefSeq"/>
        </authorList>
    </citation>
    <scope>IDENTIFICATION</scope>
</reference>
<keyword evidence="3" id="KW-0238">DNA-binding</keyword>
<accession>A0AB40AIZ4</accession>
<proteinExistence type="predicted"/>
<dbReference type="GO" id="GO:0043565">
    <property type="term" value="F:sequence-specific DNA binding"/>
    <property type="evidence" value="ECO:0007669"/>
    <property type="project" value="TreeGrafter"/>
</dbReference>
<dbReference type="InterPro" id="IPR017887">
    <property type="entry name" value="TF_TCP_subgr"/>
</dbReference>
<dbReference type="PROSITE" id="PS51369">
    <property type="entry name" value="TCP"/>
    <property type="match status" value="1"/>
</dbReference>
<dbReference type="GO" id="GO:0005634">
    <property type="term" value="C:nucleus"/>
    <property type="evidence" value="ECO:0007669"/>
    <property type="project" value="UniProtKB-SubCell"/>
</dbReference>
<keyword evidence="5" id="KW-0539">Nucleus</keyword>
<keyword evidence="8" id="KW-1185">Reference proteome</keyword>
<dbReference type="Pfam" id="PF03634">
    <property type="entry name" value="TCP"/>
    <property type="match status" value="1"/>
</dbReference>
<feature type="domain" description="TCP" evidence="6">
    <location>
        <begin position="77"/>
        <end position="135"/>
    </location>
</feature>
<feature type="domain" description="R" evidence="7">
    <location>
        <begin position="201"/>
        <end position="218"/>
    </location>
</feature>
<dbReference type="RefSeq" id="XP_039114932.1">
    <property type="nucleotide sequence ID" value="XM_039258998.1"/>
</dbReference>
<keyword evidence="2" id="KW-0805">Transcription regulation</keyword>
<dbReference type="InterPro" id="IPR005333">
    <property type="entry name" value="Transcription_factor_TCP"/>
</dbReference>
<dbReference type="GO" id="GO:0003700">
    <property type="term" value="F:DNA-binding transcription factor activity"/>
    <property type="evidence" value="ECO:0007669"/>
    <property type="project" value="InterPro"/>
</dbReference>
<evidence type="ECO:0000256" key="3">
    <source>
        <dbReference type="ARBA" id="ARBA00023125"/>
    </source>
</evidence>
<evidence type="ECO:0000313" key="8">
    <source>
        <dbReference type="Proteomes" id="UP001515500"/>
    </source>
</evidence>
<evidence type="ECO:0000259" key="7">
    <source>
        <dbReference type="PROSITE" id="PS51370"/>
    </source>
</evidence>
<evidence type="ECO:0000313" key="9">
    <source>
        <dbReference type="RefSeq" id="XP_039114932.1"/>
    </source>
</evidence>
<dbReference type="GO" id="GO:2000032">
    <property type="term" value="P:regulation of secondary shoot formation"/>
    <property type="evidence" value="ECO:0007669"/>
    <property type="project" value="TreeGrafter"/>
</dbReference>
<organism evidence="8 9">
    <name type="scientific">Dioscorea cayennensis subsp. rotundata</name>
    <name type="common">White Guinea yam</name>
    <name type="synonym">Dioscorea rotundata</name>
    <dbReference type="NCBI Taxonomy" id="55577"/>
    <lineage>
        <taxon>Eukaryota</taxon>
        <taxon>Viridiplantae</taxon>
        <taxon>Streptophyta</taxon>
        <taxon>Embryophyta</taxon>
        <taxon>Tracheophyta</taxon>
        <taxon>Spermatophyta</taxon>
        <taxon>Magnoliopsida</taxon>
        <taxon>Liliopsida</taxon>
        <taxon>Dioscoreales</taxon>
        <taxon>Dioscoreaceae</taxon>
        <taxon>Dioscorea</taxon>
    </lineage>
</organism>
<comment type="subcellular location">
    <subcellularLocation>
        <location evidence="1">Nucleus</location>
    </subcellularLocation>
</comment>
<dbReference type="PROSITE" id="PS51370">
    <property type="entry name" value="R"/>
    <property type="match status" value="1"/>
</dbReference>
<name>A0AB40AIZ4_DIOCR</name>
<evidence type="ECO:0000259" key="6">
    <source>
        <dbReference type="PROSITE" id="PS51369"/>
    </source>
</evidence>
<keyword evidence="4" id="KW-0804">Transcription</keyword>
<dbReference type="PANTHER" id="PTHR31072:SF93">
    <property type="entry name" value="TRANSCRIPTION FACTOR TCP24"/>
    <property type="match status" value="1"/>
</dbReference>
<evidence type="ECO:0000256" key="5">
    <source>
        <dbReference type="ARBA" id="ARBA00023242"/>
    </source>
</evidence>
<dbReference type="GeneID" id="120250205"/>
<dbReference type="PANTHER" id="PTHR31072">
    <property type="entry name" value="TRANSCRIPTION FACTOR TCP4-RELATED"/>
    <property type="match status" value="1"/>
</dbReference>
<dbReference type="Proteomes" id="UP001515500">
    <property type="component" value="Chromosome 19"/>
</dbReference>
<dbReference type="InterPro" id="IPR017888">
    <property type="entry name" value="CYC/TB1_R_domain"/>
</dbReference>